<feature type="domain" description="IC97/Casc1 N-terminal" evidence="3">
    <location>
        <begin position="21"/>
        <end position="109"/>
    </location>
</feature>
<keyword evidence="2" id="KW-0175">Coiled coil</keyword>
<proteinExistence type="inferred from homology"/>
<dbReference type="InterPro" id="IPR023247">
    <property type="entry name" value="IC97/Dnai7-like"/>
</dbReference>
<sequence>MVKRKKNRSKKKLKALELLTRQKNEENERLLEQENQRALQLQKEREHVIRGSMLNETMKQFEKIKSFMEVSRRQEIEEKQWQKYINCKTFPDPKSPPELRSFLFQCELDDIYKENHQINPRLLLNERSILTQDPNKPDLRLRTFQKVRPPIGDQYRKRIQQIIQINDELNHVLEIEKHNLPENIATDLRKLQLQFRSTLTSYLDKWSFEVLSNIDINMRFLDPITADYNYKCDEIKHFLWTFREVPLPPD</sequence>
<dbReference type="EMBL" id="UFQT01001784">
    <property type="protein sequence ID" value="SSX31793.1"/>
    <property type="molecule type" value="Genomic_DNA"/>
</dbReference>
<dbReference type="PANTHER" id="PTHR20929">
    <property type="entry name" value="LUNG ADENOMA SUSCEPTIBILITY 1-RELATED"/>
    <property type="match status" value="1"/>
</dbReference>
<evidence type="ECO:0000256" key="1">
    <source>
        <dbReference type="ARBA" id="ARBA00024332"/>
    </source>
</evidence>
<reference evidence="4" key="1">
    <citation type="submission" date="2018-04" db="EMBL/GenBank/DDBJ databases">
        <authorList>
            <person name="Go L.Y."/>
            <person name="Mitchell J.A."/>
        </authorList>
    </citation>
    <scope>NUCLEOTIDE SEQUENCE</scope>
    <source>
        <tissue evidence="4">Whole organism</tissue>
    </source>
</reference>
<protein>
    <submittedName>
        <fullName evidence="4">CSON004102 protein</fullName>
    </submittedName>
</protein>
<name>A0A336LE85_CULSO</name>
<dbReference type="AlphaFoldDB" id="A0A336LE85"/>
<dbReference type="InterPro" id="IPR031826">
    <property type="entry name" value="IC97/Casc1_N"/>
</dbReference>
<dbReference type="PANTHER" id="PTHR20929:SF11">
    <property type="entry name" value="DYNEIN AXONEMAL INTERMEDIATE CHAIN 7"/>
    <property type="match status" value="1"/>
</dbReference>
<evidence type="ECO:0000313" key="4">
    <source>
        <dbReference type="EMBL" id="SSX12342.1"/>
    </source>
</evidence>
<gene>
    <name evidence="4" type="primary">CSON004102</name>
</gene>
<dbReference type="EMBL" id="UFQS01001784">
    <property type="protein sequence ID" value="SSX12342.1"/>
    <property type="molecule type" value="Genomic_DNA"/>
</dbReference>
<reference evidence="5" key="2">
    <citation type="submission" date="2018-07" db="EMBL/GenBank/DDBJ databases">
        <authorList>
            <person name="Quirk P.G."/>
            <person name="Krulwich T.A."/>
        </authorList>
    </citation>
    <scope>NUCLEOTIDE SEQUENCE</scope>
</reference>
<accession>A0A336LE85</accession>
<evidence type="ECO:0000313" key="5">
    <source>
        <dbReference type="EMBL" id="SSX31793.1"/>
    </source>
</evidence>
<dbReference type="GO" id="GO:0008017">
    <property type="term" value="F:microtubule binding"/>
    <property type="evidence" value="ECO:0007669"/>
    <property type="project" value="TreeGrafter"/>
</dbReference>
<comment type="similarity">
    <text evidence="1">Belongs to the DNAI7 family.</text>
</comment>
<dbReference type="VEuPathDB" id="VectorBase:CSON004102"/>
<evidence type="ECO:0000259" key="3">
    <source>
        <dbReference type="Pfam" id="PF15927"/>
    </source>
</evidence>
<dbReference type="GO" id="GO:0048487">
    <property type="term" value="F:beta-tubulin binding"/>
    <property type="evidence" value="ECO:0007669"/>
    <property type="project" value="TreeGrafter"/>
</dbReference>
<feature type="coiled-coil region" evidence="2">
    <location>
        <begin position="6"/>
        <end position="44"/>
    </location>
</feature>
<evidence type="ECO:0000256" key="2">
    <source>
        <dbReference type="SAM" id="Coils"/>
    </source>
</evidence>
<organism evidence="4">
    <name type="scientific">Culicoides sonorensis</name>
    <name type="common">Biting midge</name>
    <dbReference type="NCBI Taxonomy" id="179676"/>
    <lineage>
        <taxon>Eukaryota</taxon>
        <taxon>Metazoa</taxon>
        <taxon>Ecdysozoa</taxon>
        <taxon>Arthropoda</taxon>
        <taxon>Hexapoda</taxon>
        <taxon>Insecta</taxon>
        <taxon>Pterygota</taxon>
        <taxon>Neoptera</taxon>
        <taxon>Endopterygota</taxon>
        <taxon>Diptera</taxon>
        <taxon>Nematocera</taxon>
        <taxon>Chironomoidea</taxon>
        <taxon>Ceratopogonidae</taxon>
        <taxon>Ceratopogoninae</taxon>
        <taxon>Culicoides</taxon>
        <taxon>Monoculicoides</taxon>
    </lineage>
</organism>
<dbReference type="Pfam" id="PF15927">
    <property type="entry name" value="Casc1_N"/>
    <property type="match status" value="1"/>
</dbReference>